<dbReference type="AlphaFoldDB" id="A0A1Y6CN54"/>
<reference evidence="7" key="1">
    <citation type="submission" date="2017-04" db="EMBL/GenBank/DDBJ databases">
        <authorList>
            <person name="Varghese N."/>
            <person name="Submissions S."/>
        </authorList>
    </citation>
    <scope>NUCLEOTIDE SEQUENCE [LARGE SCALE GENOMIC DNA]</scope>
    <source>
        <strain evidence="7">RKEM611</strain>
    </source>
</reference>
<dbReference type="InterPro" id="IPR016160">
    <property type="entry name" value="Ald_DH_CS_CYS"/>
</dbReference>
<dbReference type="EMBL" id="FWZT01000032">
    <property type="protein sequence ID" value="SMF78227.1"/>
    <property type="molecule type" value="Genomic_DNA"/>
</dbReference>
<evidence type="ECO:0000259" key="5">
    <source>
        <dbReference type="Pfam" id="PF00171"/>
    </source>
</evidence>
<accession>A0A1Y6CN54</accession>
<evidence type="ECO:0000256" key="1">
    <source>
        <dbReference type="ARBA" id="ARBA00009986"/>
    </source>
</evidence>
<evidence type="ECO:0000313" key="6">
    <source>
        <dbReference type="EMBL" id="SMF78227.1"/>
    </source>
</evidence>
<organism evidence="6 7">
    <name type="scientific">Pseudobacteriovorax antillogorgiicola</name>
    <dbReference type="NCBI Taxonomy" id="1513793"/>
    <lineage>
        <taxon>Bacteria</taxon>
        <taxon>Pseudomonadati</taxon>
        <taxon>Bdellovibrionota</taxon>
        <taxon>Oligoflexia</taxon>
        <taxon>Oligoflexales</taxon>
        <taxon>Pseudobacteriovoracaceae</taxon>
        <taxon>Pseudobacteriovorax</taxon>
    </lineage>
</organism>
<dbReference type="InterPro" id="IPR016162">
    <property type="entry name" value="Ald_DH_N"/>
</dbReference>
<dbReference type="Proteomes" id="UP000192907">
    <property type="component" value="Unassembled WGS sequence"/>
</dbReference>
<dbReference type="RefSeq" id="WP_132325332.1">
    <property type="nucleotide sequence ID" value="NZ_FWZT01000032.1"/>
</dbReference>
<proteinExistence type="inferred from homology"/>
<keyword evidence="7" id="KW-1185">Reference proteome</keyword>
<dbReference type="Gene3D" id="3.40.605.10">
    <property type="entry name" value="Aldehyde Dehydrogenase, Chain A, domain 1"/>
    <property type="match status" value="1"/>
</dbReference>
<protein>
    <submittedName>
        <fullName evidence="6">Acyl-CoA reductase</fullName>
    </submittedName>
</protein>
<keyword evidence="2 4" id="KW-0560">Oxidoreductase</keyword>
<comment type="similarity">
    <text evidence="1 4">Belongs to the aldehyde dehydrogenase family.</text>
</comment>
<dbReference type="InterPro" id="IPR016163">
    <property type="entry name" value="Ald_DH_C"/>
</dbReference>
<evidence type="ECO:0000313" key="7">
    <source>
        <dbReference type="Proteomes" id="UP000192907"/>
    </source>
</evidence>
<evidence type="ECO:0000256" key="4">
    <source>
        <dbReference type="RuleBase" id="RU003345"/>
    </source>
</evidence>
<name>A0A1Y6CN54_9BACT</name>
<dbReference type="InterPro" id="IPR015590">
    <property type="entry name" value="Aldehyde_DH_dom"/>
</dbReference>
<dbReference type="InterPro" id="IPR016161">
    <property type="entry name" value="Ald_DH/histidinol_DH"/>
</dbReference>
<dbReference type="OrthoDB" id="5288135at2"/>
<dbReference type="PROSITE" id="PS00070">
    <property type="entry name" value="ALDEHYDE_DEHYDR_CYS"/>
    <property type="match status" value="1"/>
</dbReference>
<dbReference type="InterPro" id="IPR029510">
    <property type="entry name" value="Ald_DH_CS_GLU"/>
</dbReference>
<dbReference type="PROSITE" id="PS00687">
    <property type="entry name" value="ALDEHYDE_DEHYDR_GLU"/>
    <property type="match status" value="1"/>
</dbReference>
<dbReference type="Pfam" id="PF00171">
    <property type="entry name" value="Aldedh"/>
    <property type="match status" value="1"/>
</dbReference>
<dbReference type="SUPFAM" id="SSF53720">
    <property type="entry name" value="ALDH-like"/>
    <property type="match status" value="1"/>
</dbReference>
<dbReference type="STRING" id="1513793.SAMN06296036_13239"/>
<feature type="active site" evidence="3">
    <location>
        <position position="227"/>
    </location>
</feature>
<dbReference type="FunFam" id="3.40.309.10:FF:000009">
    <property type="entry name" value="Aldehyde dehydrogenase A"/>
    <property type="match status" value="1"/>
</dbReference>
<feature type="domain" description="Aldehyde dehydrogenase" evidence="5">
    <location>
        <begin position="3"/>
        <end position="449"/>
    </location>
</feature>
<dbReference type="GO" id="GO:0016620">
    <property type="term" value="F:oxidoreductase activity, acting on the aldehyde or oxo group of donors, NAD or NADP as acceptor"/>
    <property type="evidence" value="ECO:0007669"/>
    <property type="project" value="InterPro"/>
</dbReference>
<dbReference type="Gene3D" id="3.40.309.10">
    <property type="entry name" value="Aldehyde Dehydrogenase, Chain A, domain 2"/>
    <property type="match status" value="1"/>
</dbReference>
<gene>
    <name evidence="6" type="ORF">SAMN06296036_13239</name>
</gene>
<evidence type="ECO:0000256" key="3">
    <source>
        <dbReference type="PROSITE-ProRule" id="PRU10007"/>
    </source>
</evidence>
<evidence type="ECO:0000256" key="2">
    <source>
        <dbReference type="ARBA" id="ARBA00023002"/>
    </source>
</evidence>
<dbReference type="PANTHER" id="PTHR11699">
    <property type="entry name" value="ALDEHYDE DEHYDROGENASE-RELATED"/>
    <property type="match status" value="1"/>
</dbReference>
<sequence>MLSVINPATEELIKQLVTDTQESIGSKYQLCRQAQISWGQVAIEERKEIIEKFRVLLQDNADACARDTSLETGRPVHQVRNEIKATDARLIYFNETIEEVIKTQEVYRDETVREMVSWEPLGVIANISAWNYPYFVGTNVFVPALLAGNGVLYKPSEYASLTGQRLVELMLQAGLPENVMTPVIGDGQVGAMLMEQKIDGVFFTGSHDTGRKINEEVASRLVKVGFELGGKDPCYVTEDVDVSQAAAAVADGAFYNCGQSCCAVERVYVHEKIYDGFVAAFIEAVEGFKVGKPEDPSTYLGPLTRKEQIEVLNNQIADAVKQGATLQVGGNPTEGVGYYFEPTVLTEANHQMKLMVEESFGPIIGIQKVSSDQEAVELMNDTDYGLTASVYCRNLDRARNIMFHVHAGTVYTNCCDRVSPYTPWSGRGHSGLGSTLGRMGLETFLQPKAWHIKP</sequence>